<feature type="transmembrane region" description="Helical" evidence="1">
    <location>
        <begin position="47"/>
        <end position="70"/>
    </location>
</feature>
<dbReference type="RefSeq" id="WP_211312079.1">
    <property type="nucleotide sequence ID" value="NZ_BAAABL010000067.1"/>
</dbReference>
<accession>A0AAV3SA49</accession>
<reference evidence="2 3" key="1">
    <citation type="journal article" date="2019" name="Int. J. Syst. Evol. Microbiol.">
        <title>The Global Catalogue of Microorganisms (GCM) 10K type strain sequencing project: providing services to taxonomists for standard genome sequencing and annotation.</title>
        <authorList>
            <consortium name="The Broad Institute Genomics Platform"/>
            <consortium name="The Broad Institute Genome Sequencing Center for Infectious Disease"/>
            <person name="Wu L."/>
            <person name="Ma J."/>
        </authorList>
    </citation>
    <scope>NUCLEOTIDE SEQUENCE [LARGE SCALE GENOMIC DNA]</scope>
    <source>
        <strain evidence="2 3">JCM 16330</strain>
    </source>
</reference>
<dbReference type="Proteomes" id="UP001500837">
    <property type="component" value="Unassembled WGS sequence"/>
</dbReference>
<organism evidence="2 3">
    <name type="scientific">Halarchaeum salinum</name>
    <dbReference type="NCBI Taxonomy" id="489912"/>
    <lineage>
        <taxon>Archaea</taxon>
        <taxon>Methanobacteriati</taxon>
        <taxon>Methanobacteriota</taxon>
        <taxon>Stenosarchaea group</taxon>
        <taxon>Halobacteria</taxon>
        <taxon>Halobacteriales</taxon>
        <taxon>Halobacteriaceae</taxon>
    </lineage>
</organism>
<gene>
    <name evidence="2" type="ORF">GCM10009066_22050</name>
</gene>
<keyword evidence="1" id="KW-0812">Transmembrane</keyword>
<keyword evidence="1" id="KW-1133">Transmembrane helix</keyword>
<evidence type="ECO:0000256" key="1">
    <source>
        <dbReference type="SAM" id="Phobius"/>
    </source>
</evidence>
<dbReference type="EMBL" id="BAAABL010000067">
    <property type="protein sequence ID" value="GAA0307996.1"/>
    <property type="molecule type" value="Genomic_DNA"/>
</dbReference>
<feature type="transmembrane region" description="Helical" evidence="1">
    <location>
        <begin position="12"/>
        <end position="35"/>
    </location>
</feature>
<proteinExistence type="predicted"/>
<evidence type="ECO:0000313" key="3">
    <source>
        <dbReference type="Proteomes" id="UP001500837"/>
    </source>
</evidence>
<dbReference type="AlphaFoldDB" id="A0AAV3SA49"/>
<name>A0AAV3SA49_9EURY</name>
<feature type="transmembrane region" description="Helical" evidence="1">
    <location>
        <begin position="90"/>
        <end position="114"/>
    </location>
</feature>
<sequence length="121" mass="12950">MSDGSVDSNWWLLVLAMPLVTLAEVCLGFLLVGFVHTSTGASGLVTLLIPAAPFLAIALLVRLLLPLALYKDARAIRDADVEWEPDPVNWGFLGLGLIVVPILDSLLAVVYLTLRSRALAA</sequence>
<protein>
    <submittedName>
        <fullName evidence="2">Uncharacterized protein</fullName>
    </submittedName>
</protein>
<comment type="caution">
    <text evidence="2">The sequence shown here is derived from an EMBL/GenBank/DDBJ whole genome shotgun (WGS) entry which is preliminary data.</text>
</comment>
<keyword evidence="3" id="KW-1185">Reference proteome</keyword>
<evidence type="ECO:0000313" key="2">
    <source>
        <dbReference type="EMBL" id="GAA0307996.1"/>
    </source>
</evidence>
<keyword evidence="1" id="KW-0472">Membrane</keyword>